<dbReference type="EMBL" id="SMOL01000781">
    <property type="protein sequence ID" value="KAB2595015.1"/>
    <property type="molecule type" value="Genomic_DNA"/>
</dbReference>
<evidence type="ECO:0000256" key="2">
    <source>
        <dbReference type="ARBA" id="ARBA00007365"/>
    </source>
</evidence>
<comment type="caution">
    <text evidence="6">The sequence shown here is derived from an EMBL/GenBank/DDBJ whole genome shotgun (WGS) entry which is preliminary data.</text>
</comment>
<dbReference type="OrthoDB" id="407558at2759"/>
<dbReference type="InterPro" id="IPR011990">
    <property type="entry name" value="TPR-like_helical_dom_sf"/>
</dbReference>
<proteinExistence type="inferred from homology"/>
<dbReference type="PANTHER" id="PTHR11071">
    <property type="entry name" value="PEPTIDYL-PROLYL CIS-TRANS ISOMERASE"/>
    <property type="match status" value="1"/>
</dbReference>
<evidence type="ECO:0000256" key="1">
    <source>
        <dbReference type="ARBA" id="ARBA00000971"/>
    </source>
</evidence>
<dbReference type="GO" id="GO:0003755">
    <property type="term" value="F:peptidyl-prolyl cis-trans isomerase activity"/>
    <property type="evidence" value="ECO:0007669"/>
    <property type="project" value="UniProtKB-UniRule"/>
</dbReference>
<dbReference type="InterPro" id="IPR029000">
    <property type="entry name" value="Cyclophilin-like_dom_sf"/>
</dbReference>
<feature type="domain" description="PPIase cyclophilin-type" evidence="5">
    <location>
        <begin position="16"/>
        <end position="140"/>
    </location>
</feature>
<reference evidence="7" key="2">
    <citation type="submission" date="2019-10" db="EMBL/GenBank/DDBJ databases">
        <title>A de novo genome assembly of a pear dwarfing rootstock.</title>
        <authorList>
            <person name="Wang F."/>
            <person name="Wang J."/>
            <person name="Li S."/>
            <person name="Zhang Y."/>
            <person name="Fang M."/>
            <person name="Ma L."/>
            <person name="Zhao Y."/>
            <person name="Jiang S."/>
        </authorList>
    </citation>
    <scope>NUCLEOTIDE SEQUENCE [LARGE SCALE GENOMIC DNA]</scope>
</reference>
<dbReference type="GO" id="GO:0005737">
    <property type="term" value="C:cytoplasm"/>
    <property type="evidence" value="ECO:0007669"/>
    <property type="project" value="TreeGrafter"/>
</dbReference>
<comment type="function">
    <text evidence="3">PPIases accelerate the folding of proteins. It catalyzes the cis-trans isomerization of proline imidic peptide bonds in oligopeptides.</text>
</comment>
<dbReference type="GO" id="GO:0006457">
    <property type="term" value="P:protein folding"/>
    <property type="evidence" value="ECO:0007669"/>
    <property type="project" value="TreeGrafter"/>
</dbReference>
<evidence type="ECO:0000313" key="7">
    <source>
        <dbReference type="Proteomes" id="UP000327157"/>
    </source>
</evidence>
<keyword evidence="4" id="KW-0812">Transmembrane</keyword>
<keyword evidence="4" id="KW-1133">Transmembrane helix</keyword>
<dbReference type="PROSITE" id="PS50072">
    <property type="entry name" value="CSA_PPIASE_2"/>
    <property type="match status" value="1"/>
</dbReference>
<dbReference type="AlphaFoldDB" id="A0A5N5EW66"/>
<dbReference type="PANTHER" id="PTHR11071:SF561">
    <property type="entry name" value="PEPTIDYL-PROLYL CIS-TRANS ISOMERASE D-RELATED"/>
    <property type="match status" value="1"/>
</dbReference>
<evidence type="ECO:0000256" key="3">
    <source>
        <dbReference type="RuleBase" id="RU363019"/>
    </source>
</evidence>
<gene>
    <name evidence="6" type="ORF">D8674_030465</name>
</gene>
<dbReference type="Gene3D" id="1.25.40.10">
    <property type="entry name" value="Tetratricopeptide repeat domain"/>
    <property type="match status" value="1"/>
</dbReference>
<dbReference type="Proteomes" id="UP000327157">
    <property type="component" value="Chromosome 7"/>
</dbReference>
<dbReference type="SUPFAM" id="SSF48452">
    <property type="entry name" value="TPR-like"/>
    <property type="match status" value="1"/>
</dbReference>
<dbReference type="SUPFAM" id="SSF50891">
    <property type="entry name" value="Cyclophilin-like"/>
    <property type="match status" value="1"/>
</dbReference>
<reference evidence="6 7" key="1">
    <citation type="submission" date="2019-09" db="EMBL/GenBank/DDBJ databases">
        <authorList>
            <person name="Ou C."/>
        </authorList>
    </citation>
    <scope>NUCLEOTIDE SEQUENCE [LARGE SCALE GENOMIC DNA]</scope>
    <source>
        <strain evidence="6">S2</strain>
        <tissue evidence="6">Leaf</tissue>
    </source>
</reference>
<dbReference type="PRINTS" id="PR00153">
    <property type="entry name" value="CSAPPISMRASE"/>
</dbReference>
<evidence type="ECO:0000313" key="6">
    <source>
        <dbReference type="EMBL" id="KAB2595015.1"/>
    </source>
</evidence>
<comment type="similarity">
    <text evidence="2 3">Belongs to the cyclophilin-type PPIase family.</text>
</comment>
<feature type="transmembrane region" description="Helical" evidence="4">
    <location>
        <begin position="12"/>
        <end position="31"/>
    </location>
</feature>
<keyword evidence="3" id="KW-0697">Rotamase</keyword>
<evidence type="ECO:0000259" key="5">
    <source>
        <dbReference type="PROSITE" id="PS50072"/>
    </source>
</evidence>
<keyword evidence="3 6" id="KW-0413">Isomerase</keyword>
<dbReference type="Pfam" id="PF00160">
    <property type="entry name" value="Pro_isomerase"/>
    <property type="match status" value="1"/>
</dbReference>
<dbReference type="InterPro" id="IPR002130">
    <property type="entry name" value="Cyclophilin-type_PPIase_dom"/>
</dbReference>
<reference evidence="6 7" key="3">
    <citation type="submission" date="2019-11" db="EMBL/GenBank/DDBJ databases">
        <title>A de novo genome assembly of a pear dwarfing rootstock.</title>
        <authorList>
            <person name="Wang F."/>
            <person name="Wang J."/>
            <person name="Li S."/>
            <person name="Zhang Y."/>
            <person name="Fang M."/>
            <person name="Ma L."/>
            <person name="Zhao Y."/>
            <person name="Jiang S."/>
        </authorList>
    </citation>
    <scope>NUCLEOTIDE SEQUENCE [LARGE SCALE GENOMIC DNA]</scope>
    <source>
        <strain evidence="6">S2</strain>
        <tissue evidence="6">Leaf</tissue>
    </source>
</reference>
<accession>A0A5N5EW66</accession>
<protein>
    <recommendedName>
        <fullName evidence="3">Peptidyl-prolyl cis-trans isomerase</fullName>
        <shortName evidence="3">PPIase</shortName>
        <ecNumber evidence="3">5.2.1.8</ecNumber>
    </recommendedName>
</protein>
<dbReference type="EC" id="5.2.1.8" evidence="3"/>
<keyword evidence="4" id="KW-0472">Membrane</keyword>
<organism evidence="6 7">
    <name type="scientific">Pyrus ussuriensis x Pyrus communis</name>
    <dbReference type="NCBI Taxonomy" id="2448454"/>
    <lineage>
        <taxon>Eukaryota</taxon>
        <taxon>Viridiplantae</taxon>
        <taxon>Streptophyta</taxon>
        <taxon>Embryophyta</taxon>
        <taxon>Tracheophyta</taxon>
        <taxon>Spermatophyta</taxon>
        <taxon>Magnoliopsida</taxon>
        <taxon>eudicotyledons</taxon>
        <taxon>Gunneridae</taxon>
        <taxon>Pentapetalae</taxon>
        <taxon>rosids</taxon>
        <taxon>fabids</taxon>
        <taxon>Rosales</taxon>
        <taxon>Rosaceae</taxon>
        <taxon>Amygdaloideae</taxon>
        <taxon>Maleae</taxon>
        <taxon>Pyrus</taxon>
    </lineage>
</organism>
<evidence type="ECO:0000256" key="4">
    <source>
        <dbReference type="SAM" id="Phobius"/>
    </source>
</evidence>
<sequence>MVKYQRDGYSSFLTRFVSIFIFIFCNAPLHYKCVCFHRIIKGFMIQSGDISAGNGSGGESIYGLKFEDENFDIKHERKGMLSMANKGLDTNGSQFFITTTWTSHLDGNCVWEVENVNTKGGDLPIQEVIVDCGQLLEGADDGVCNFFKDGEVYLDWPVDLDTKLENISWWVTTKQDYKMALRKYRKVLWYVDMCCELEEIDEETTCSLQKTSSACRLKLGDLEGALLDRDFALRDWETNVKALFRQGQIKIGPTILLYLKLNSDQATIGCFFALHEIRLFQKNM</sequence>
<name>A0A5N5EW66_9ROSA</name>
<dbReference type="GO" id="GO:0016018">
    <property type="term" value="F:cyclosporin A binding"/>
    <property type="evidence" value="ECO:0007669"/>
    <property type="project" value="TreeGrafter"/>
</dbReference>
<comment type="catalytic activity">
    <reaction evidence="1 3">
        <text>[protein]-peptidylproline (omega=180) = [protein]-peptidylproline (omega=0)</text>
        <dbReference type="Rhea" id="RHEA:16237"/>
        <dbReference type="Rhea" id="RHEA-COMP:10747"/>
        <dbReference type="Rhea" id="RHEA-COMP:10748"/>
        <dbReference type="ChEBI" id="CHEBI:83833"/>
        <dbReference type="ChEBI" id="CHEBI:83834"/>
        <dbReference type="EC" id="5.2.1.8"/>
    </reaction>
</comment>
<keyword evidence="7" id="KW-1185">Reference proteome</keyword>
<dbReference type="Gene3D" id="2.40.100.10">
    <property type="entry name" value="Cyclophilin-like"/>
    <property type="match status" value="1"/>
</dbReference>